<keyword evidence="1" id="KW-1133">Transmembrane helix</keyword>
<keyword evidence="1" id="KW-0812">Transmembrane</keyword>
<dbReference type="Proteomes" id="UP000032142">
    <property type="component" value="Unassembled WGS sequence"/>
</dbReference>
<sequence length="85" mass="9527">MRTVAKKAFQLVPLSVRFLIPNLWFTTIVTVAIVIIIFLVFFSHTPLYSDLKDLSLSFFRPCLTTDSATVMTSALDTSCFTSCLT</sequence>
<protein>
    <submittedName>
        <fullName evidence="2">Uncharacterized protein</fullName>
    </submittedName>
</protein>
<name>A0A0B0PBC7_GOSAR</name>
<organism evidence="2 3">
    <name type="scientific">Gossypium arboreum</name>
    <name type="common">Tree cotton</name>
    <name type="synonym">Gossypium nanking</name>
    <dbReference type="NCBI Taxonomy" id="29729"/>
    <lineage>
        <taxon>Eukaryota</taxon>
        <taxon>Viridiplantae</taxon>
        <taxon>Streptophyta</taxon>
        <taxon>Embryophyta</taxon>
        <taxon>Tracheophyta</taxon>
        <taxon>Spermatophyta</taxon>
        <taxon>Magnoliopsida</taxon>
        <taxon>eudicotyledons</taxon>
        <taxon>Gunneridae</taxon>
        <taxon>Pentapetalae</taxon>
        <taxon>rosids</taxon>
        <taxon>malvids</taxon>
        <taxon>Malvales</taxon>
        <taxon>Malvaceae</taxon>
        <taxon>Malvoideae</taxon>
        <taxon>Gossypium</taxon>
    </lineage>
</organism>
<reference evidence="3" key="1">
    <citation type="submission" date="2014-09" db="EMBL/GenBank/DDBJ databases">
        <authorList>
            <person name="Mudge J."/>
            <person name="Ramaraj T."/>
            <person name="Lindquist I.E."/>
            <person name="Bharti A.K."/>
            <person name="Sundararajan A."/>
            <person name="Cameron C.T."/>
            <person name="Woodward J.E."/>
            <person name="May G.D."/>
            <person name="Brubaker C."/>
            <person name="Broadhvest J."/>
            <person name="Wilkins T.A."/>
        </authorList>
    </citation>
    <scope>NUCLEOTIDE SEQUENCE</scope>
    <source>
        <strain evidence="3">cv. AKA8401</strain>
    </source>
</reference>
<proteinExistence type="predicted"/>
<keyword evidence="1" id="KW-0472">Membrane</keyword>
<dbReference type="AlphaFoldDB" id="A0A0B0PBC7"/>
<gene>
    <name evidence="2" type="ORF">F383_04421</name>
</gene>
<evidence type="ECO:0000313" key="3">
    <source>
        <dbReference type="Proteomes" id="UP000032142"/>
    </source>
</evidence>
<evidence type="ECO:0000313" key="2">
    <source>
        <dbReference type="EMBL" id="KHG24098.1"/>
    </source>
</evidence>
<dbReference type="EMBL" id="KN427514">
    <property type="protein sequence ID" value="KHG24098.1"/>
    <property type="molecule type" value="Genomic_DNA"/>
</dbReference>
<evidence type="ECO:0000256" key="1">
    <source>
        <dbReference type="SAM" id="Phobius"/>
    </source>
</evidence>
<accession>A0A0B0PBC7</accession>
<keyword evidence="3" id="KW-1185">Reference proteome</keyword>
<feature type="transmembrane region" description="Helical" evidence="1">
    <location>
        <begin position="23"/>
        <end position="42"/>
    </location>
</feature>